<evidence type="ECO:0000313" key="1">
    <source>
        <dbReference type="EMBL" id="KAK8196544.1"/>
    </source>
</evidence>
<sequence>MSAPEPKATLEGHCSAINDNTLYVLSPDSFQALPLKENATWSSLPTGESVTGPACVMGVPNGDESQAALYVVGGTSSDSNYAGLQRYFFANQTWETLTPPTMDMQGRTNHSAAYLNDTSSILVYAGSTPQSESDLSSQTFVLSATAPWAIEAFTSKAPPANLPILLPWNSSHAVMTGGSETNTEIFTFGPDEGWQQLNTNLSDPLATGVKATLIEGSDGSKVLETFDMSSSPNKVSQIVLLGAGGKTAATGTTVGSSKSSKSKSKLKSQSRKRKRDLTIANWPTYNSTLAPTVTRSDFSVAQDSSGMAVVSGGNDESPVVLFNQQKNAWIDNGLFFEGESNNNQVTLSSSTSTASTSTATSSATSSATASSTVAAASSSGTSSKSHMLRVLGITLGVLFGIAALFIIALLYFRWRKQKRKRDNYVDEKDAGRLSFADRGASFMKEAGGSVANLEMQQPPRKPFVPGSNNSSHNSFAIIAGKFGPNKGGQPRQRESFESTTRLVRNVQSPMELTDIGEKSQDNTYLKPVARDEPHPPAAYDEDEPEGKRKRSSGWSRYFANNDPSLPSAYNQSQHTSASALSNYADSQIPSMPSRIPSSVLVAPLDIDFSRHFDRPISRVASASPAISHSGERGDSYFDVQPQSATVHRQSENTVLSDLLADRDHDDDHDHTRSPSALSSHFGSSEDDYFPNDSSAASEWTPVSTGQAKVVEAPTTAGAPRAPSSQYSASVYPSVYDPRLTRGASSGGGGFWPNYSRDYSREYRPTSRTKPSTPTRGEFAPPVKSTAIEEESVGDRESAMMRESMMRDSVSTMFPQGDGRMQGYYPRRDSAPRGPGHQRAMSTGLQVPGGRGSIMRDSVSTMFPRGDGTMEPGYYQGARQSQGHQRAMSTGLQVPRPTYARGDEERGPQRDSQMSNFTIFPRGVASALYPKNVALTDRSPPQQRTRGENDMSWLNLGLGNRG</sequence>
<evidence type="ECO:0000313" key="2">
    <source>
        <dbReference type="Proteomes" id="UP001320706"/>
    </source>
</evidence>
<keyword evidence="2" id="KW-1185">Reference proteome</keyword>
<comment type="caution">
    <text evidence="1">The sequence shown here is derived from an EMBL/GenBank/DDBJ whole genome shotgun (WGS) entry which is preliminary data.</text>
</comment>
<reference evidence="1" key="1">
    <citation type="submission" date="2024-02" db="EMBL/GenBank/DDBJ databases">
        <title>Metagenome Assembled Genome of Zalaria obscura JY119.</title>
        <authorList>
            <person name="Vighnesh L."/>
            <person name="Jagadeeshwari U."/>
            <person name="Venkata Ramana C."/>
            <person name="Sasikala C."/>
        </authorList>
    </citation>
    <scope>NUCLEOTIDE SEQUENCE</scope>
    <source>
        <strain evidence="1">JY119</strain>
    </source>
</reference>
<name>A0ACC3S5G2_9PEZI</name>
<dbReference type="Proteomes" id="UP001320706">
    <property type="component" value="Unassembled WGS sequence"/>
</dbReference>
<gene>
    <name evidence="1" type="ORF">M8818_006709</name>
</gene>
<proteinExistence type="predicted"/>
<organism evidence="1 2">
    <name type="scientific">Zalaria obscura</name>
    <dbReference type="NCBI Taxonomy" id="2024903"/>
    <lineage>
        <taxon>Eukaryota</taxon>
        <taxon>Fungi</taxon>
        <taxon>Dikarya</taxon>
        <taxon>Ascomycota</taxon>
        <taxon>Pezizomycotina</taxon>
        <taxon>Dothideomycetes</taxon>
        <taxon>Dothideomycetidae</taxon>
        <taxon>Dothideales</taxon>
        <taxon>Zalariaceae</taxon>
        <taxon>Zalaria</taxon>
    </lineage>
</organism>
<accession>A0ACC3S5G2</accession>
<protein>
    <submittedName>
        <fullName evidence="1">Uncharacterized protein</fullName>
    </submittedName>
</protein>
<dbReference type="EMBL" id="JAMKPW020000041">
    <property type="protein sequence ID" value="KAK8196544.1"/>
    <property type="molecule type" value="Genomic_DNA"/>
</dbReference>